<feature type="coiled-coil region" evidence="5">
    <location>
        <begin position="400"/>
        <end position="427"/>
    </location>
</feature>
<feature type="domain" description="GS catalytic" evidence="6">
    <location>
        <begin position="111"/>
        <end position="433"/>
    </location>
</feature>
<dbReference type="SMART" id="SM01230">
    <property type="entry name" value="Gln-synt_C"/>
    <property type="match status" value="1"/>
</dbReference>
<dbReference type="InterPro" id="IPR008146">
    <property type="entry name" value="Gln_synth_cat_dom"/>
</dbReference>
<accession>E3I2M3</accession>
<dbReference type="Gene3D" id="3.30.590.10">
    <property type="entry name" value="Glutamine synthetase/guanido kinase, catalytic domain"/>
    <property type="match status" value="1"/>
</dbReference>
<evidence type="ECO:0000313" key="7">
    <source>
        <dbReference type="EMBL" id="ADP71382.1"/>
    </source>
</evidence>
<keyword evidence="5" id="KW-0175">Coiled coil</keyword>
<dbReference type="PROSITE" id="PS51987">
    <property type="entry name" value="GS_CATALYTIC"/>
    <property type="match status" value="1"/>
</dbReference>
<dbReference type="AlphaFoldDB" id="E3I2M3"/>
<gene>
    <name evidence="7" type="ordered locus">Rvan_2157</name>
</gene>
<evidence type="ECO:0000256" key="1">
    <source>
        <dbReference type="ARBA" id="ARBA00001946"/>
    </source>
</evidence>
<comment type="cofactor">
    <cofactor evidence="1">
        <name>Mg(2+)</name>
        <dbReference type="ChEBI" id="CHEBI:18420"/>
    </cofactor>
</comment>
<evidence type="ECO:0000256" key="3">
    <source>
        <dbReference type="PROSITE-ProRule" id="PRU01331"/>
    </source>
</evidence>
<dbReference type="Gene3D" id="3.10.20.70">
    <property type="entry name" value="Glutamine synthetase, N-terminal domain"/>
    <property type="match status" value="1"/>
</dbReference>
<evidence type="ECO:0000256" key="2">
    <source>
        <dbReference type="ARBA" id="ARBA00022598"/>
    </source>
</evidence>
<dbReference type="KEGG" id="rva:Rvan_2157"/>
<dbReference type="STRING" id="648757.Rvan_2157"/>
<dbReference type="InterPro" id="IPR014746">
    <property type="entry name" value="Gln_synth/guanido_kin_cat_dom"/>
</dbReference>
<evidence type="ECO:0000256" key="5">
    <source>
        <dbReference type="SAM" id="Coils"/>
    </source>
</evidence>
<proteinExistence type="inferred from homology"/>
<evidence type="ECO:0000259" key="6">
    <source>
        <dbReference type="PROSITE" id="PS51987"/>
    </source>
</evidence>
<dbReference type="eggNOG" id="COG0174">
    <property type="taxonomic scope" value="Bacteria"/>
</dbReference>
<dbReference type="InterPro" id="IPR036651">
    <property type="entry name" value="Gln_synt_N_sf"/>
</dbReference>
<dbReference type="EMBL" id="CP002292">
    <property type="protein sequence ID" value="ADP71382.1"/>
    <property type="molecule type" value="Genomic_DNA"/>
</dbReference>
<dbReference type="Pfam" id="PF00120">
    <property type="entry name" value="Gln-synt_C"/>
    <property type="match status" value="1"/>
</dbReference>
<evidence type="ECO:0000313" key="8">
    <source>
        <dbReference type="Proteomes" id="UP000001399"/>
    </source>
</evidence>
<dbReference type="GO" id="GO:0006542">
    <property type="term" value="P:glutamine biosynthetic process"/>
    <property type="evidence" value="ECO:0007669"/>
    <property type="project" value="InterPro"/>
</dbReference>
<reference evidence="8" key="1">
    <citation type="journal article" date="2011" name="J. Bacteriol.">
        <title>Genome sequences of eight morphologically diverse alphaproteobacteria.</title>
        <authorList>
            <consortium name="US DOE Joint Genome Institute"/>
            <person name="Brown P.J."/>
            <person name="Kysela D.T."/>
            <person name="Buechlein A."/>
            <person name="Hemmerich C."/>
            <person name="Brun Y.V."/>
        </authorList>
    </citation>
    <scope>NUCLEOTIDE SEQUENCE [LARGE SCALE GENOMIC DNA]</scope>
    <source>
        <strain evidence="8">ATCC 17100 / ATH 3.1.1 / DSM 162 / LMG 4299</strain>
    </source>
</reference>
<dbReference type="PANTHER" id="PTHR43785">
    <property type="entry name" value="GAMMA-GLUTAMYLPUTRESCINE SYNTHETASE"/>
    <property type="match status" value="1"/>
</dbReference>
<keyword evidence="8" id="KW-1185">Reference proteome</keyword>
<dbReference type="RefSeq" id="WP_013419765.1">
    <property type="nucleotide sequence ID" value="NC_014664.1"/>
</dbReference>
<dbReference type="GO" id="GO:0004356">
    <property type="term" value="F:glutamine synthetase activity"/>
    <property type="evidence" value="ECO:0007669"/>
    <property type="project" value="InterPro"/>
</dbReference>
<keyword evidence="2" id="KW-0436">Ligase</keyword>
<sequence length="433" mass="47622">MSGSLLPLPEGTHTIVLGVGDVNGVMRGKRIPASNWATTCEDGKAICAAIFALDMTSDIWDTPFCSFDNGYPDVHLFPLAAPPVAVPWEPGVAITLGRTETLDHKPVPIDPRVALLTQVERAARLGLTIEVGTELEFYLLDPETKRPKDKGISVYGIGRSAQFEPVLGPIRRHLEAIGIPIEQSNPEYAPGRVEVNIRHAGALTGADRVVLFRTAIKEIAALHGYLATFMAKPFIDQSGSGFHAHYSVWREGVNLFADGGRLSRFGRSFLAGLERRIAESALAVSTTPNAFRRRRPYTFCPTNVSWGFDNRTIAFRVIEGKDHQVRIEKRDGSADANPYYLLAADIAAGLDGIEEGLELTSAPISSNAYEQPDLPPLPRDLPTAVRLARSSEFLRRVIGEDRLSILVRQAEREIDFLEAQVTPVETKRYLVNF</sequence>
<dbReference type="Proteomes" id="UP000001399">
    <property type="component" value="Chromosome"/>
</dbReference>
<dbReference type="PANTHER" id="PTHR43785:SF12">
    <property type="entry name" value="TYPE-1 GLUTAMINE SYNTHETASE 2"/>
    <property type="match status" value="1"/>
</dbReference>
<comment type="similarity">
    <text evidence="3 4">Belongs to the glutamine synthetase family.</text>
</comment>
<dbReference type="HOGENOM" id="CLU_017290_0_3_5"/>
<organism evidence="7 8">
    <name type="scientific">Rhodomicrobium vannielii (strain ATCC 17100 / DSM 162 / LMG 4299 / NCIMB 10020 / ATH 3.1.1)</name>
    <dbReference type="NCBI Taxonomy" id="648757"/>
    <lineage>
        <taxon>Bacteria</taxon>
        <taxon>Pseudomonadati</taxon>
        <taxon>Pseudomonadota</taxon>
        <taxon>Alphaproteobacteria</taxon>
        <taxon>Hyphomicrobiales</taxon>
        <taxon>Hyphomicrobiaceae</taxon>
        <taxon>Rhodomicrobium</taxon>
    </lineage>
</organism>
<evidence type="ECO:0000256" key="4">
    <source>
        <dbReference type="RuleBase" id="RU000384"/>
    </source>
</evidence>
<dbReference type="SUPFAM" id="SSF55931">
    <property type="entry name" value="Glutamine synthetase/guanido kinase"/>
    <property type="match status" value="1"/>
</dbReference>
<name>E3I2M3_RHOVT</name>
<protein>
    <submittedName>
        <fullName evidence="7">Glutamine synthetase catalytic region</fullName>
    </submittedName>
</protein>